<dbReference type="EMBL" id="JASPKY010000971">
    <property type="protein sequence ID" value="KAK9679822.1"/>
    <property type="molecule type" value="Genomic_DNA"/>
</dbReference>
<protein>
    <submittedName>
        <fullName evidence="1">Uncharacterized protein</fullName>
    </submittedName>
</protein>
<sequence length="124" mass="13782">MYGKWIQSVAAKADNNASNSIKIKSKLSLQFTCKLNAFQDQKGDEMSDGYGNSPFASPYLPSLPSPTSYASLTPHFTPYLPSLPSPTSYASLTPHFTKKEKQKLQKFDHSEYKINAGVDEYIAH</sequence>
<accession>A0AAW1HTC0</accession>
<keyword evidence="2" id="KW-1185">Reference proteome</keyword>
<proteinExistence type="predicted"/>
<gene>
    <name evidence="1" type="ORF">QE152_g39690</name>
</gene>
<comment type="caution">
    <text evidence="1">The sequence shown here is derived from an EMBL/GenBank/DDBJ whole genome shotgun (WGS) entry which is preliminary data.</text>
</comment>
<evidence type="ECO:0000313" key="2">
    <source>
        <dbReference type="Proteomes" id="UP001458880"/>
    </source>
</evidence>
<evidence type="ECO:0000313" key="1">
    <source>
        <dbReference type="EMBL" id="KAK9679822.1"/>
    </source>
</evidence>
<dbReference type="Proteomes" id="UP001458880">
    <property type="component" value="Unassembled WGS sequence"/>
</dbReference>
<reference evidence="1 2" key="1">
    <citation type="journal article" date="2024" name="BMC Genomics">
        <title>De novo assembly and annotation of Popillia japonica's genome with initial clues to its potential as an invasive pest.</title>
        <authorList>
            <person name="Cucini C."/>
            <person name="Boschi S."/>
            <person name="Funari R."/>
            <person name="Cardaioli E."/>
            <person name="Iannotti N."/>
            <person name="Marturano G."/>
            <person name="Paoli F."/>
            <person name="Bruttini M."/>
            <person name="Carapelli A."/>
            <person name="Frati F."/>
            <person name="Nardi F."/>
        </authorList>
    </citation>
    <scope>NUCLEOTIDE SEQUENCE [LARGE SCALE GENOMIC DNA]</scope>
    <source>
        <strain evidence="1">DMR45628</strain>
    </source>
</reference>
<dbReference type="AlphaFoldDB" id="A0AAW1HTC0"/>
<organism evidence="1 2">
    <name type="scientific">Popillia japonica</name>
    <name type="common">Japanese beetle</name>
    <dbReference type="NCBI Taxonomy" id="7064"/>
    <lineage>
        <taxon>Eukaryota</taxon>
        <taxon>Metazoa</taxon>
        <taxon>Ecdysozoa</taxon>
        <taxon>Arthropoda</taxon>
        <taxon>Hexapoda</taxon>
        <taxon>Insecta</taxon>
        <taxon>Pterygota</taxon>
        <taxon>Neoptera</taxon>
        <taxon>Endopterygota</taxon>
        <taxon>Coleoptera</taxon>
        <taxon>Polyphaga</taxon>
        <taxon>Scarabaeiformia</taxon>
        <taxon>Scarabaeidae</taxon>
        <taxon>Rutelinae</taxon>
        <taxon>Popillia</taxon>
    </lineage>
</organism>
<name>A0AAW1HTC0_POPJA</name>